<reference evidence="1 2" key="2">
    <citation type="submission" date="2013-09" db="EMBL/GenBank/DDBJ databases">
        <title>Whole genome comparison of six Crocosphaera watsonii strains with differing phenotypes.</title>
        <authorList>
            <person name="Bench S.R."/>
            <person name="Heller P."/>
            <person name="Frank I."/>
            <person name="Arciniega M."/>
            <person name="Shilova I.N."/>
            <person name="Zehr J.P."/>
        </authorList>
    </citation>
    <scope>NUCLEOTIDE SEQUENCE [LARGE SCALE GENOMIC DNA]</scope>
    <source>
        <strain evidence="1 2">WH 0402</strain>
    </source>
</reference>
<dbReference type="AlphaFoldDB" id="T2JSU9"/>
<protein>
    <submittedName>
        <fullName evidence="1">Uncharacterized protein</fullName>
    </submittedName>
</protein>
<proteinExistence type="predicted"/>
<dbReference type="RefSeq" id="WP_053081771.1">
    <property type="nucleotide sequence ID" value="NZ_CAQN01000698.1"/>
</dbReference>
<gene>
    <name evidence="1" type="ORF">CWATWH0402_5819</name>
</gene>
<dbReference type="EMBL" id="CAQN01000698">
    <property type="protein sequence ID" value="CCQ68126.1"/>
    <property type="molecule type" value="Genomic_DNA"/>
</dbReference>
<evidence type="ECO:0000313" key="1">
    <source>
        <dbReference type="EMBL" id="CCQ68126.1"/>
    </source>
</evidence>
<sequence>MKINSRIFTTVLFSTIVFISQERSFAQVIPDQTLPKDSVIIEQGNVILIEGGTTTGGNLFHSLKTFRFLLEV</sequence>
<accession>T2JSU9</accession>
<name>T2JSU9_CROWT</name>
<comment type="caution">
    <text evidence="1">The sequence shown here is derived from an EMBL/GenBank/DDBJ whole genome shotgun (WGS) entry which is preliminary data.</text>
</comment>
<dbReference type="Proteomes" id="UP000018130">
    <property type="component" value="Unassembled WGS sequence"/>
</dbReference>
<evidence type="ECO:0000313" key="2">
    <source>
        <dbReference type="Proteomes" id="UP000018130"/>
    </source>
</evidence>
<reference evidence="1 2" key="1">
    <citation type="submission" date="2013-01" db="EMBL/GenBank/DDBJ databases">
        <authorList>
            <person name="Bench S."/>
        </authorList>
    </citation>
    <scope>NUCLEOTIDE SEQUENCE [LARGE SCALE GENOMIC DNA]</scope>
    <source>
        <strain evidence="1 2">WH 0402</strain>
    </source>
</reference>
<organism evidence="1 2">
    <name type="scientific">Crocosphaera watsonii WH 0402</name>
    <dbReference type="NCBI Taxonomy" id="1284629"/>
    <lineage>
        <taxon>Bacteria</taxon>
        <taxon>Bacillati</taxon>
        <taxon>Cyanobacteriota</taxon>
        <taxon>Cyanophyceae</taxon>
        <taxon>Oscillatoriophycideae</taxon>
        <taxon>Chroococcales</taxon>
        <taxon>Aphanothecaceae</taxon>
        <taxon>Crocosphaera</taxon>
    </lineage>
</organism>